<proteinExistence type="predicted"/>
<dbReference type="AlphaFoldDB" id="K0XH21"/>
<keyword evidence="1" id="KW-1133">Transmembrane helix</keyword>
<keyword evidence="1" id="KW-0812">Transmembrane</keyword>
<protein>
    <submittedName>
        <fullName evidence="2">Uncharacterized protein</fullName>
    </submittedName>
</protein>
<feature type="transmembrane region" description="Helical" evidence="1">
    <location>
        <begin position="21"/>
        <end position="41"/>
    </location>
</feature>
<evidence type="ECO:0000313" key="3">
    <source>
        <dbReference type="Proteomes" id="UP000006044"/>
    </source>
</evidence>
<organism evidence="2 3">
    <name type="scientific">Barnesiella intestinihominis YIT 11860</name>
    <dbReference type="NCBI Taxonomy" id="742726"/>
    <lineage>
        <taxon>Bacteria</taxon>
        <taxon>Pseudomonadati</taxon>
        <taxon>Bacteroidota</taxon>
        <taxon>Bacteroidia</taxon>
        <taxon>Bacteroidales</taxon>
        <taxon>Barnesiellaceae</taxon>
        <taxon>Barnesiella</taxon>
    </lineage>
</organism>
<dbReference type="STRING" id="742726.HMPREF9448_01807"/>
<keyword evidence="3" id="KW-1185">Reference proteome</keyword>
<dbReference type="EMBL" id="ADLE01000014">
    <property type="protein sequence ID" value="EJZ63160.1"/>
    <property type="molecule type" value="Genomic_DNA"/>
</dbReference>
<dbReference type="HOGENOM" id="CLU_3114961_0_0_10"/>
<accession>K0XH21</accession>
<evidence type="ECO:0000256" key="1">
    <source>
        <dbReference type="SAM" id="Phobius"/>
    </source>
</evidence>
<sequence>MHPALHRKNTPSLALNKYLKILVFYFYYFLRIGFEFFHAVFESYFRKHFS</sequence>
<dbReference type="Proteomes" id="UP000006044">
    <property type="component" value="Unassembled WGS sequence"/>
</dbReference>
<keyword evidence="1" id="KW-0472">Membrane</keyword>
<comment type="caution">
    <text evidence="2">The sequence shown here is derived from an EMBL/GenBank/DDBJ whole genome shotgun (WGS) entry which is preliminary data.</text>
</comment>
<name>K0XH21_9BACT</name>
<reference evidence="2 3" key="1">
    <citation type="submission" date="2012-08" db="EMBL/GenBank/DDBJ databases">
        <title>The Genome Sequence of Barnesiella intestinihominis YIT 11860.</title>
        <authorList>
            <consortium name="The Broad Institute Genome Sequencing Platform"/>
            <person name="Earl A."/>
            <person name="Ward D."/>
            <person name="Feldgarden M."/>
            <person name="Gevers D."/>
            <person name="Morotomi M."/>
            <person name="Walker B."/>
            <person name="Young S.K."/>
            <person name="Zeng Q."/>
            <person name="Gargeya S."/>
            <person name="Fitzgerald M."/>
            <person name="Haas B."/>
            <person name="Abouelleil A."/>
            <person name="Alvarado L."/>
            <person name="Arachchi H.M."/>
            <person name="Berlin A.M."/>
            <person name="Chapman S.B."/>
            <person name="Goldberg J."/>
            <person name="Griggs A."/>
            <person name="Gujja S."/>
            <person name="Hansen M."/>
            <person name="Howarth C."/>
            <person name="Imamovic A."/>
            <person name="Larimer J."/>
            <person name="McCowen C."/>
            <person name="Montmayeur A."/>
            <person name="Murphy C."/>
            <person name="Neiman D."/>
            <person name="Pearson M."/>
            <person name="Priest M."/>
            <person name="Roberts A."/>
            <person name="Saif S."/>
            <person name="Shea T."/>
            <person name="Sisk P."/>
            <person name="Sykes S."/>
            <person name="Wortman J."/>
            <person name="Nusbaum C."/>
            <person name="Birren B."/>
        </authorList>
    </citation>
    <scope>NUCLEOTIDE SEQUENCE [LARGE SCALE GENOMIC DNA]</scope>
    <source>
        <strain evidence="2 3">YIT 11860</strain>
    </source>
</reference>
<evidence type="ECO:0000313" key="2">
    <source>
        <dbReference type="EMBL" id="EJZ63160.1"/>
    </source>
</evidence>
<gene>
    <name evidence="2" type="ORF">HMPREF9448_01807</name>
</gene>